<dbReference type="SUPFAM" id="SSF51735">
    <property type="entry name" value="NAD(P)-binding Rossmann-fold domains"/>
    <property type="match status" value="1"/>
</dbReference>
<dbReference type="PANTHER" id="PTHR42760:SF133">
    <property type="entry name" value="3-OXOACYL-[ACYL-CARRIER-PROTEIN] REDUCTASE"/>
    <property type="match status" value="1"/>
</dbReference>
<dbReference type="Gene3D" id="3.40.50.720">
    <property type="entry name" value="NAD(P)-binding Rossmann-like Domain"/>
    <property type="match status" value="1"/>
</dbReference>
<comment type="caution">
    <text evidence="4">The sequence shown here is derived from an EMBL/GenBank/DDBJ whole genome shotgun (WGS) entry which is preliminary data.</text>
</comment>
<dbReference type="InterPro" id="IPR057326">
    <property type="entry name" value="KR_dom"/>
</dbReference>
<comment type="similarity">
    <text evidence="1">Belongs to the short-chain dehydrogenases/reductases (SDR) family.</text>
</comment>
<sequence>MSSSPTEPAPARYALVTGSTRGIGRAVAARLAADGYAVAVHGRTRDAAEEVAGALPGGPHLAVPGDVADPEQVRALTRTVFARWRRLDALVVNAGVHEAGLLGAVADATIDRLFAVNAAGAAHTLQQGARLLRRGHRPAAVLTASLVGTAGAAGQAVYAASKAAVEGLTRAAAKELGPAGIRVNAVAPGFIRTDLLADLDADGRAARAAATPLGRLGEPEEVAEVVAFLLSPAASFVTGQVVGVDGGLTP</sequence>
<protein>
    <submittedName>
        <fullName evidence="4">SDR family oxidoreductase</fullName>
    </submittedName>
</protein>
<dbReference type="Proteomes" id="UP000280698">
    <property type="component" value="Unassembled WGS sequence"/>
</dbReference>
<dbReference type="PRINTS" id="PR00081">
    <property type="entry name" value="GDHRDH"/>
</dbReference>
<evidence type="ECO:0000256" key="2">
    <source>
        <dbReference type="ARBA" id="ARBA00023002"/>
    </source>
</evidence>
<dbReference type="InterPro" id="IPR020904">
    <property type="entry name" value="Sc_DH/Rdtase_CS"/>
</dbReference>
<dbReference type="Pfam" id="PF13561">
    <property type="entry name" value="adh_short_C2"/>
    <property type="match status" value="1"/>
</dbReference>
<evidence type="ECO:0000256" key="1">
    <source>
        <dbReference type="ARBA" id="ARBA00006484"/>
    </source>
</evidence>
<gene>
    <name evidence="4" type="ORF">EFE23_12130</name>
</gene>
<keyword evidence="2" id="KW-0560">Oxidoreductase</keyword>
<evidence type="ECO:0000313" key="5">
    <source>
        <dbReference type="Proteomes" id="UP000280698"/>
    </source>
</evidence>
<evidence type="ECO:0000313" key="4">
    <source>
        <dbReference type="EMBL" id="RNL98948.1"/>
    </source>
</evidence>
<dbReference type="InterPro" id="IPR002347">
    <property type="entry name" value="SDR_fam"/>
</dbReference>
<dbReference type="InterPro" id="IPR036291">
    <property type="entry name" value="NAD(P)-bd_dom_sf"/>
</dbReference>
<reference evidence="4 5" key="1">
    <citation type="submission" date="2018-11" db="EMBL/GenBank/DDBJ databases">
        <title>Micromonospora sp. PPF5-17, a new actinomycetes isolated from a hot spring soil.</title>
        <authorList>
            <person name="Thawai C."/>
        </authorList>
    </citation>
    <scope>NUCLEOTIDE SEQUENCE [LARGE SCALE GENOMIC DNA]</scope>
    <source>
        <strain evidence="4 5">PPF5-17</strain>
    </source>
</reference>
<dbReference type="SMART" id="SM00822">
    <property type="entry name" value="PKS_KR"/>
    <property type="match status" value="1"/>
</dbReference>
<dbReference type="PRINTS" id="PR00080">
    <property type="entry name" value="SDRFAMILY"/>
</dbReference>
<dbReference type="PROSITE" id="PS00061">
    <property type="entry name" value="ADH_SHORT"/>
    <property type="match status" value="1"/>
</dbReference>
<name>A0ABX9WHB2_9ACTN</name>
<organism evidence="4 5">
    <name type="scientific">Micromonospora solifontis</name>
    <dbReference type="NCBI Taxonomy" id="2487138"/>
    <lineage>
        <taxon>Bacteria</taxon>
        <taxon>Bacillati</taxon>
        <taxon>Actinomycetota</taxon>
        <taxon>Actinomycetes</taxon>
        <taxon>Micromonosporales</taxon>
        <taxon>Micromonosporaceae</taxon>
        <taxon>Micromonospora</taxon>
    </lineage>
</organism>
<accession>A0ABX9WHB2</accession>
<evidence type="ECO:0000259" key="3">
    <source>
        <dbReference type="SMART" id="SM00822"/>
    </source>
</evidence>
<dbReference type="EMBL" id="RJLN01000027">
    <property type="protein sequence ID" value="RNL98948.1"/>
    <property type="molecule type" value="Genomic_DNA"/>
</dbReference>
<dbReference type="RefSeq" id="WP_123241006.1">
    <property type="nucleotide sequence ID" value="NZ_JAAHBY010000027.1"/>
</dbReference>
<dbReference type="PANTHER" id="PTHR42760">
    <property type="entry name" value="SHORT-CHAIN DEHYDROGENASES/REDUCTASES FAMILY MEMBER"/>
    <property type="match status" value="1"/>
</dbReference>
<keyword evidence="5" id="KW-1185">Reference proteome</keyword>
<proteinExistence type="inferred from homology"/>
<feature type="domain" description="Ketoreductase" evidence="3">
    <location>
        <begin position="12"/>
        <end position="189"/>
    </location>
</feature>